<dbReference type="Proteomes" id="UP000631653">
    <property type="component" value="Unassembled WGS sequence"/>
</dbReference>
<accession>A0ABX0K2A0</accession>
<keyword evidence="3" id="KW-1185">Reference proteome</keyword>
<feature type="domain" description="AB hydrolase-1" evidence="1">
    <location>
        <begin position="66"/>
        <end position="195"/>
    </location>
</feature>
<evidence type="ECO:0000313" key="3">
    <source>
        <dbReference type="Proteomes" id="UP000631653"/>
    </source>
</evidence>
<dbReference type="Gene3D" id="3.40.50.1820">
    <property type="entry name" value="alpha/beta hydrolase"/>
    <property type="match status" value="1"/>
</dbReference>
<sequence>MVSALTAGLVLSGGAHAEDGPAYGPNLEGFSYPWPVKIFAFPSQRQTLHMAYMDVQPDHPNGRVAVLLHGKNFCAATWEQTIHVLSNAGWRVIATDQIGFCKSDKPENYQFSFGQLALNTHALLESLSIHETTLIGHSTGGMLAIRYALMFPAAVHQLVLVDPVGLEDWQEKGVPYRSVDAWYASERGKTADQIRAYEKKVYYDGHWQPSFEPWVQMLAGMYRGPGRDAVAWNSARLYDMIFTQPVVHEFPKLTVPTVLMIGDKDITAIGGDAASPEVRATLGHYPELGRAATSVIPHARLIEFPALGHTPQLQDPAAFHEKLMDALR</sequence>
<dbReference type="EMBL" id="WOSY01000005">
    <property type="protein sequence ID" value="NHN88370.1"/>
    <property type="molecule type" value="Genomic_DNA"/>
</dbReference>
<organism evidence="2 3">
    <name type="scientific">Acetobacter conturbans</name>
    <dbReference type="NCBI Taxonomy" id="1737472"/>
    <lineage>
        <taxon>Bacteria</taxon>
        <taxon>Pseudomonadati</taxon>
        <taxon>Pseudomonadota</taxon>
        <taxon>Alphaproteobacteria</taxon>
        <taxon>Acetobacterales</taxon>
        <taxon>Acetobacteraceae</taxon>
        <taxon>Acetobacter</taxon>
    </lineage>
</organism>
<dbReference type="Pfam" id="PF00561">
    <property type="entry name" value="Abhydrolase_1"/>
    <property type="match status" value="1"/>
</dbReference>
<dbReference type="PRINTS" id="PR00111">
    <property type="entry name" value="ABHYDROLASE"/>
</dbReference>
<dbReference type="InterPro" id="IPR050266">
    <property type="entry name" value="AB_hydrolase_sf"/>
</dbReference>
<dbReference type="SUPFAM" id="SSF53474">
    <property type="entry name" value="alpha/beta-Hydrolases"/>
    <property type="match status" value="1"/>
</dbReference>
<evidence type="ECO:0000259" key="1">
    <source>
        <dbReference type="Pfam" id="PF00561"/>
    </source>
</evidence>
<dbReference type="PANTHER" id="PTHR43798:SF33">
    <property type="entry name" value="HYDROLASE, PUTATIVE (AFU_ORTHOLOGUE AFUA_2G14860)-RELATED"/>
    <property type="match status" value="1"/>
</dbReference>
<dbReference type="GO" id="GO:0016787">
    <property type="term" value="F:hydrolase activity"/>
    <property type="evidence" value="ECO:0007669"/>
    <property type="project" value="UniProtKB-KW"/>
</dbReference>
<dbReference type="InterPro" id="IPR000073">
    <property type="entry name" value="AB_hydrolase_1"/>
</dbReference>
<proteinExistence type="predicted"/>
<name>A0ABX0K2A0_9PROT</name>
<dbReference type="PANTHER" id="PTHR43798">
    <property type="entry name" value="MONOACYLGLYCEROL LIPASE"/>
    <property type="match status" value="1"/>
</dbReference>
<comment type="caution">
    <text evidence="2">The sequence shown here is derived from an EMBL/GenBank/DDBJ whole genome shotgun (WGS) entry which is preliminary data.</text>
</comment>
<keyword evidence="2" id="KW-0378">Hydrolase</keyword>
<protein>
    <submittedName>
        <fullName evidence="2">Alpha/beta fold hydrolase</fullName>
    </submittedName>
</protein>
<gene>
    <name evidence="2" type="ORF">GOB81_06970</name>
</gene>
<dbReference type="InterPro" id="IPR029058">
    <property type="entry name" value="AB_hydrolase_fold"/>
</dbReference>
<reference evidence="2 3" key="1">
    <citation type="journal article" date="2020" name="Int. J. Syst. Evol. Microbiol.">
        <title>Novel acetic acid bacteria from cider fermentations: Acetobacter conturbans sp. nov. and Acetobacter fallax sp. nov.</title>
        <authorList>
            <person name="Sombolestani A.S."/>
            <person name="Cleenwerck I."/>
            <person name="Cnockaert M."/>
            <person name="Borremans W."/>
            <person name="Wieme A.D."/>
            <person name="De Vuyst L."/>
            <person name="Vandamme P."/>
        </authorList>
    </citation>
    <scope>NUCLEOTIDE SEQUENCE [LARGE SCALE GENOMIC DNA]</scope>
    <source>
        <strain evidence="2 3">LMG 1627</strain>
    </source>
</reference>
<evidence type="ECO:0000313" key="2">
    <source>
        <dbReference type="EMBL" id="NHN88370.1"/>
    </source>
</evidence>